<evidence type="ECO:0000313" key="1">
    <source>
        <dbReference type="EMBL" id="KAB2814738.1"/>
    </source>
</evidence>
<name>A0A6N6RMF1_9FLAO</name>
<dbReference type="RefSeq" id="WP_151666316.1">
    <property type="nucleotide sequence ID" value="NZ_WBVO01000001.1"/>
</dbReference>
<keyword evidence="2" id="KW-1185">Reference proteome</keyword>
<dbReference type="EMBL" id="WBVO01000001">
    <property type="protein sequence ID" value="KAB2814738.1"/>
    <property type="molecule type" value="Genomic_DNA"/>
</dbReference>
<evidence type="ECO:0000313" key="2">
    <source>
        <dbReference type="Proteomes" id="UP000468650"/>
    </source>
</evidence>
<dbReference type="AlphaFoldDB" id="A0A6N6RMF1"/>
<gene>
    <name evidence="1" type="ORF">F8C67_03055</name>
</gene>
<protein>
    <recommendedName>
        <fullName evidence="3">Four helix bundle protein</fullName>
    </recommendedName>
</protein>
<evidence type="ECO:0008006" key="3">
    <source>
        <dbReference type="Google" id="ProtNLM"/>
    </source>
</evidence>
<dbReference type="Proteomes" id="UP000468650">
    <property type="component" value="Unassembled WGS sequence"/>
</dbReference>
<dbReference type="OrthoDB" id="9877100at2"/>
<proteinExistence type="predicted"/>
<comment type="caution">
    <text evidence="1">The sequence shown here is derived from an EMBL/GenBank/DDBJ whole genome shotgun (WGS) entry which is preliminary data.</text>
</comment>
<accession>A0A6N6RMF1</accession>
<organism evidence="1 2">
    <name type="scientific">Phaeocystidibacter luteus</name>
    <dbReference type="NCBI Taxonomy" id="911197"/>
    <lineage>
        <taxon>Bacteria</taxon>
        <taxon>Pseudomonadati</taxon>
        <taxon>Bacteroidota</taxon>
        <taxon>Flavobacteriia</taxon>
        <taxon>Flavobacteriales</taxon>
        <taxon>Phaeocystidibacteraceae</taxon>
        <taxon>Phaeocystidibacter</taxon>
    </lineage>
</organism>
<reference evidence="1 2" key="1">
    <citation type="submission" date="2019-09" db="EMBL/GenBank/DDBJ databases">
        <title>Genomes of family Cryomorphaceae.</title>
        <authorList>
            <person name="Bowman J.P."/>
        </authorList>
    </citation>
    <scope>NUCLEOTIDE SEQUENCE [LARGE SCALE GENOMIC DNA]</scope>
    <source>
        <strain evidence="1 2">LMG 25704</strain>
    </source>
</reference>
<sequence>MNVYRSTEAIRDLLDIAEIYSDRCYYRGFPREGDEFLSIARRIYNRFEEVSKGNRQNETRAWSALHHTLSRCERRADHLRKLQIIDKEELLFIRECMEEVHKYIRRYFAKRDAPDWRRGA</sequence>